<comment type="caution">
    <text evidence="2">The sequence shown here is derived from an EMBL/GenBank/DDBJ whole genome shotgun (WGS) entry which is preliminary data.</text>
</comment>
<keyword evidence="1" id="KW-0812">Transmembrane</keyword>
<dbReference type="AlphaFoldDB" id="A0A1R2AN25"/>
<accession>A0A1R2AN25</accession>
<evidence type="ECO:0000256" key="1">
    <source>
        <dbReference type="SAM" id="Phobius"/>
    </source>
</evidence>
<keyword evidence="1" id="KW-0472">Membrane</keyword>
<proteinExistence type="predicted"/>
<evidence type="ECO:0000313" key="2">
    <source>
        <dbReference type="EMBL" id="OMJ65800.1"/>
    </source>
</evidence>
<dbReference type="Proteomes" id="UP000187209">
    <property type="component" value="Unassembled WGS sequence"/>
</dbReference>
<sequence length="195" mass="22793">MDEFVHVLKKVAKLGYFMYIIGISSMITMIVQVYIIGYYLNLFIIQIILCVIYFITGAIFNLAIKVKTSNQLSMYLVMININFALCLIFLIVSIIIMSTKTLFEDSEIVIFIMWSFICSIGLIIILINLYILIFYAQNIMRNIQKNEKPIPDSLTLEKSLFEYMNFKYNANNIDELYYMPQIMMHNEADEREASS</sequence>
<feature type="transmembrane region" description="Helical" evidence="1">
    <location>
        <begin position="16"/>
        <end position="37"/>
    </location>
</feature>
<gene>
    <name evidence="2" type="ORF">SteCoe_37599</name>
</gene>
<dbReference type="EMBL" id="MPUH01001937">
    <property type="protein sequence ID" value="OMJ65800.1"/>
    <property type="molecule type" value="Genomic_DNA"/>
</dbReference>
<evidence type="ECO:0000313" key="3">
    <source>
        <dbReference type="Proteomes" id="UP000187209"/>
    </source>
</evidence>
<feature type="transmembrane region" description="Helical" evidence="1">
    <location>
        <begin position="43"/>
        <end position="63"/>
    </location>
</feature>
<keyword evidence="1" id="KW-1133">Transmembrane helix</keyword>
<reference evidence="2 3" key="1">
    <citation type="submission" date="2016-11" db="EMBL/GenBank/DDBJ databases">
        <title>The macronuclear genome of Stentor coeruleus: a giant cell with tiny introns.</title>
        <authorList>
            <person name="Slabodnick M."/>
            <person name="Ruby J.G."/>
            <person name="Reiff S.B."/>
            <person name="Swart E.C."/>
            <person name="Gosai S."/>
            <person name="Prabakaran S."/>
            <person name="Witkowska E."/>
            <person name="Larue G.E."/>
            <person name="Fisher S."/>
            <person name="Freeman R.M."/>
            <person name="Gunawardena J."/>
            <person name="Chu W."/>
            <person name="Stover N.A."/>
            <person name="Gregory B.D."/>
            <person name="Nowacki M."/>
            <person name="Derisi J."/>
            <person name="Roy S.W."/>
            <person name="Marshall W.F."/>
            <person name="Sood P."/>
        </authorList>
    </citation>
    <scope>NUCLEOTIDE SEQUENCE [LARGE SCALE GENOMIC DNA]</scope>
    <source>
        <strain evidence="2">WM001</strain>
    </source>
</reference>
<name>A0A1R2AN25_9CILI</name>
<protein>
    <submittedName>
        <fullName evidence="2">Uncharacterized protein</fullName>
    </submittedName>
</protein>
<organism evidence="2 3">
    <name type="scientific">Stentor coeruleus</name>
    <dbReference type="NCBI Taxonomy" id="5963"/>
    <lineage>
        <taxon>Eukaryota</taxon>
        <taxon>Sar</taxon>
        <taxon>Alveolata</taxon>
        <taxon>Ciliophora</taxon>
        <taxon>Postciliodesmatophora</taxon>
        <taxon>Heterotrichea</taxon>
        <taxon>Heterotrichida</taxon>
        <taxon>Stentoridae</taxon>
        <taxon>Stentor</taxon>
    </lineage>
</organism>
<keyword evidence="3" id="KW-1185">Reference proteome</keyword>
<feature type="transmembrane region" description="Helical" evidence="1">
    <location>
        <begin position="75"/>
        <end position="96"/>
    </location>
</feature>
<feature type="transmembrane region" description="Helical" evidence="1">
    <location>
        <begin position="108"/>
        <end position="135"/>
    </location>
</feature>